<dbReference type="InterPro" id="IPR016195">
    <property type="entry name" value="Pol/histidinol_Pase-like"/>
</dbReference>
<evidence type="ECO:0000313" key="2">
    <source>
        <dbReference type="EMBL" id="MBL6761179.1"/>
    </source>
</evidence>
<dbReference type="InterPro" id="IPR022028">
    <property type="entry name" value="DUF3604"/>
</dbReference>
<reference evidence="2" key="1">
    <citation type="submission" date="2020-10" db="EMBL/GenBank/DDBJ databases">
        <title>Microbiome of the Black Sea water column analyzed by genome centric metagenomics.</title>
        <authorList>
            <person name="Cabello-Yeves P.J."/>
            <person name="Callieri C."/>
            <person name="Picazo A."/>
            <person name="Mehrshad M."/>
            <person name="Haro-Moreno J.M."/>
            <person name="Roda-Garcia J."/>
            <person name="Dzembekova N."/>
            <person name="Slabakova V."/>
            <person name="Slabakova N."/>
            <person name="Moncheva S."/>
            <person name="Rodriguez-Valera F."/>
        </authorList>
    </citation>
    <scope>NUCLEOTIDE SEQUENCE</scope>
    <source>
        <strain evidence="2">BS307-5m-G5</strain>
    </source>
</reference>
<name>A0A937HCB5_9PROT</name>
<sequence>MNKRTFCAVFAATILSVMPFQAAYSASDKPENRQVLFGETHLHTVLSFDAYIFGNRNTPEDAYRYAKGETIKHPAGFEMTLSEPLDFQSVTDHAIYLGMLPAMHDPKQQVSKHPISLEMRKANTQMERIGAFQKLFPYLNKNDKPDDLVDVDIMKSAWQEIIDTANRHNEPGKFSTLIGYEYTSGPENQNLHRNVFFRGDSAPVLPFSRIMSPNPEDLWVWMDALREKGMDSIAVPHNANGSNGLMFMTQKTDGSPMDAEYAETRMRNEPIVEVTQVKGDSETHPLLSPNDEYADFETMPFRIGGWTPSKPDGSYVRQAYLRGLEMQAQGKGNPYKFGLIGASDTHVGAGAFDEDNYWSKIGLVDSDGQLRGSVPLDKPNEDGSIYNANNFHTWGASGLAAVWADANTREDIFDAMRRKETYATTGPRIKLRFFASTDFSRNIENRSDMVKRAYKEGVSMGGDLAVTGDASPEFLV</sequence>
<feature type="chain" id="PRO_5037795811" evidence="1">
    <location>
        <begin position="23"/>
        <end position="476"/>
    </location>
</feature>
<proteinExistence type="predicted"/>
<evidence type="ECO:0000313" key="3">
    <source>
        <dbReference type="Proteomes" id="UP000785783"/>
    </source>
</evidence>
<feature type="signal peptide" evidence="1">
    <location>
        <begin position="1"/>
        <end position="22"/>
    </location>
</feature>
<dbReference type="EMBL" id="JADHOK010000003">
    <property type="protein sequence ID" value="MBL6761179.1"/>
    <property type="molecule type" value="Genomic_DNA"/>
</dbReference>
<organism evidence="2 3">
    <name type="scientific">PS1 clade bacterium</name>
    <dbReference type="NCBI Taxonomy" id="2175152"/>
    <lineage>
        <taxon>Bacteria</taxon>
        <taxon>Pseudomonadati</taxon>
        <taxon>Pseudomonadota</taxon>
        <taxon>Alphaproteobacteria</taxon>
        <taxon>PS1 clade</taxon>
    </lineage>
</organism>
<keyword evidence="1" id="KW-0732">Signal</keyword>
<evidence type="ECO:0000256" key="1">
    <source>
        <dbReference type="SAM" id="SignalP"/>
    </source>
</evidence>
<accession>A0A937HCB5</accession>
<comment type="caution">
    <text evidence="2">The sequence shown here is derived from an EMBL/GenBank/DDBJ whole genome shotgun (WGS) entry which is preliminary data.</text>
</comment>
<dbReference type="Proteomes" id="UP000785783">
    <property type="component" value="Unassembled WGS sequence"/>
</dbReference>
<dbReference type="Pfam" id="PF12228">
    <property type="entry name" value="DUF3604"/>
    <property type="match status" value="1"/>
</dbReference>
<dbReference type="Gene3D" id="3.20.20.140">
    <property type="entry name" value="Metal-dependent hydrolases"/>
    <property type="match status" value="1"/>
</dbReference>
<gene>
    <name evidence="2" type="ORF">ISQ19_00605</name>
</gene>
<protein>
    <submittedName>
        <fullName evidence="2">DUF3604 domain-containing protein</fullName>
    </submittedName>
</protein>
<dbReference type="SUPFAM" id="SSF89550">
    <property type="entry name" value="PHP domain-like"/>
    <property type="match status" value="1"/>
</dbReference>
<dbReference type="AlphaFoldDB" id="A0A937HCB5"/>